<comment type="caution">
    <text evidence="3">The sequence shown here is derived from an EMBL/GenBank/DDBJ whole genome shotgun (WGS) entry which is preliminary data.</text>
</comment>
<evidence type="ECO:0000256" key="2">
    <source>
        <dbReference type="SAM" id="Phobius"/>
    </source>
</evidence>
<sequence length="634" mass="68702">MDCATTPPFPDEQAGEPLGGHDNVHKIANLSRAKPEEWISMPLRAWSISLFIIITTSLIITIIALLLVSLQNNGFVTVGAALSAYGATWRLSLLWTALPSFVFTLLGLHWAAIASAAADRQPFVGLNRPDGGLAKETVLLDYRATISLIRWFAAFRNRHWVVGWAQLASLIFSIVSPLAASLFVATSTFFNMNIPVVFNSTFDQSAMNSSMDIRVLLDSVTATVIYGAADPPWTDQEHAFRPFYIATQVAAENPPTNATVLIAPTVAHSAYLNCSVLLPGTDYEIVVESQSSSSDLSAQLTMRGNDRGCSIQQEFTVSELQSVYLVTTSVTTCSIASLYSRLVFTYGHWSAAAPSFLTDVSVVSCAVGYRKTNGDLSVTVPSSRKTDSRILGFSPTELPQDSRDDAFGFWRVFEQSLFRSSTFTVNTTWFTTDFGSVILYRAMQRQGDGAGGDDDDSVIGGDVLAKSISDVFSSIYLTGMATVGLVPIDGGRSEATAATIVTNLTRLFVVPWVAGIVIGILAFTIVVAISTLTHVRRRKTLLYEEPAGLLASAGLLQSSDLIEIARRVRNSERFDGRVVTTALEGAKKAADNGGEVELVWGRWRMSVTEGIIRPRIIIADRTFSIDEGAVNLIA</sequence>
<dbReference type="PANTHER" id="PTHR37544:SF3">
    <property type="entry name" value="SPRAY"/>
    <property type="match status" value="1"/>
</dbReference>
<accession>A0AAN7CQK6</accession>
<gene>
    <name evidence="3" type="ORF">C7999DRAFT_34568</name>
</gene>
<proteinExistence type="predicted"/>
<evidence type="ECO:0000313" key="3">
    <source>
        <dbReference type="EMBL" id="KAK4245108.1"/>
    </source>
</evidence>
<dbReference type="AlphaFoldDB" id="A0AAN7CQK6"/>
<dbReference type="EMBL" id="MU857712">
    <property type="protein sequence ID" value="KAK4245108.1"/>
    <property type="molecule type" value="Genomic_DNA"/>
</dbReference>
<feature type="transmembrane region" description="Helical" evidence="2">
    <location>
        <begin position="45"/>
        <end position="68"/>
    </location>
</feature>
<name>A0AAN7CQK6_9PEZI</name>
<organism evidence="3 4">
    <name type="scientific">Corynascus novoguineensis</name>
    <dbReference type="NCBI Taxonomy" id="1126955"/>
    <lineage>
        <taxon>Eukaryota</taxon>
        <taxon>Fungi</taxon>
        <taxon>Dikarya</taxon>
        <taxon>Ascomycota</taxon>
        <taxon>Pezizomycotina</taxon>
        <taxon>Sordariomycetes</taxon>
        <taxon>Sordariomycetidae</taxon>
        <taxon>Sordariales</taxon>
        <taxon>Chaetomiaceae</taxon>
        <taxon>Corynascus</taxon>
    </lineage>
</organism>
<dbReference type="Proteomes" id="UP001303647">
    <property type="component" value="Unassembled WGS sequence"/>
</dbReference>
<evidence type="ECO:0000256" key="1">
    <source>
        <dbReference type="SAM" id="MobiDB-lite"/>
    </source>
</evidence>
<feature type="transmembrane region" description="Helical" evidence="2">
    <location>
        <begin position="509"/>
        <end position="532"/>
    </location>
</feature>
<dbReference type="PANTHER" id="PTHR37544">
    <property type="entry name" value="SPRAY-RELATED"/>
    <property type="match status" value="1"/>
</dbReference>
<dbReference type="Pfam" id="PF11915">
    <property type="entry name" value="DUF3433"/>
    <property type="match status" value="1"/>
</dbReference>
<feature type="transmembrane region" description="Helical" evidence="2">
    <location>
        <begin position="101"/>
        <end position="118"/>
    </location>
</feature>
<keyword evidence="2" id="KW-1133">Transmembrane helix</keyword>
<keyword evidence="4" id="KW-1185">Reference proteome</keyword>
<keyword evidence="2" id="KW-0812">Transmembrane</keyword>
<evidence type="ECO:0000313" key="4">
    <source>
        <dbReference type="Proteomes" id="UP001303647"/>
    </source>
</evidence>
<feature type="transmembrane region" description="Helical" evidence="2">
    <location>
        <begin position="160"/>
        <end position="185"/>
    </location>
</feature>
<reference evidence="3" key="1">
    <citation type="journal article" date="2023" name="Mol. Phylogenet. Evol.">
        <title>Genome-scale phylogeny and comparative genomics of the fungal order Sordariales.</title>
        <authorList>
            <person name="Hensen N."/>
            <person name="Bonometti L."/>
            <person name="Westerberg I."/>
            <person name="Brannstrom I.O."/>
            <person name="Guillou S."/>
            <person name="Cros-Aarteil S."/>
            <person name="Calhoun S."/>
            <person name="Haridas S."/>
            <person name="Kuo A."/>
            <person name="Mondo S."/>
            <person name="Pangilinan J."/>
            <person name="Riley R."/>
            <person name="LaButti K."/>
            <person name="Andreopoulos B."/>
            <person name="Lipzen A."/>
            <person name="Chen C."/>
            <person name="Yan M."/>
            <person name="Daum C."/>
            <person name="Ng V."/>
            <person name="Clum A."/>
            <person name="Steindorff A."/>
            <person name="Ohm R.A."/>
            <person name="Martin F."/>
            <person name="Silar P."/>
            <person name="Natvig D.O."/>
            <person name="Lalanne C."/>
            <person name="Gautier V."/>
            <person name="Ament-Velasquez S.L."/>
            <person name="Kruys A."/>
            <person name="Hutchinson M.I."/>
            <person name="Powell A.J."/>
            <person name="Barry K."/>
            <person name="Miller A.N."/>
            <person name="Grigoriev I.V."/>
            <person name="Debuchy R."/>
            <person name="Gladieux P."/>
            <person name="Hiltunen Thoren M."/>
            <person name="Johannesson H."/>
        </authorList>
    </citation>
    <scope>NUCLEOTIDE SEQUENCE</scope>
    <source>
        <strain evidence="3">CBS 359.72</strain>
    </source>
</reference>
<reference evidence="3" key="2">
    <citation type="submission" date="2023-05" db="EMBL/GenBank/DDBJ databases">
        <authorList>
            <consortium name="Lawrence Berkeley National Laboratory"/>
            <person name="Steindorff A."/>
            <person name="Hensen N."/>
            <person name="Bonometti L."/>
            <person name="Westerberg I."/>
            <person name="Brannstrom I.O."/>
            <person name="Guillou S."/>
            <person name="Cros-Aarteil S."/>
            <person name="Calhoun S."/>
            <person name="Haridas S."/>
            <person name="Kuo A."/>
            <person name="Mondo S."/>
            <person name="Pangilinan J."/>
            <person name="Riley R."/>
            <person name="Labutti K."/>
            <person name="Andreopoulos B."/>
            <person name="Lipzen A."/>
            <person name="Chen C."/>
            <person name="Yanf M."/>
            <person name="Daum C."/>
            <person name="Ng V."/>
            <person name="Clum A."/>
            <person name="Ohm R."/>
            <person name="Martin F."/>
            <person name="Silar P."/>
            <person name="Natvig D."/>
            <person name="Lalanne C."/>
            <person name="Gautier V."/>
            <person name="Ament-Velasquez S.L."/>
            <person name="Kruys A."/>
            <person name="Hutchinson M.I."/>
            <person name="Powell A.J."/>
            <person name="Barry K."/>
            <person name="Miller A.N."/>
            <person name="Grigoriev I.V."/>
            <person name="Debuchy R."/>
            <person name="Gladieux P."/>
            <person name="Thoren M.H."/>
            <person name="Johannesson H."/>
        </authorList>
    </citation>
    <scope>NUCLEOTIDE SEQUENCE</scope>
    <source>
        <strain evidence="3">CBS 359.72</strain>
    </source>
</reference>
<dbReference type="InterPro" id="IPR021840">
    <property type="entry name" value="DUF3433"/>
</dbReference>
<feature type="region of interest" description="Disordered" evidence="1">
    <location>
        <begin position="1"/>
        <end position="20"/>
    </location>
</feature>
<keyword evidence="2" id="KW-0472">Membrane</keyword>
<protein>
    <submittedName>
        <fullName evidence="3">Uncharacterized protein</fullName>
    </submittedName>
</protein>